<keyword evidence="9" id="KW-0624">Polysaccharide degradation</keyword>
<dbReference type="InterPro" id="IPR044846">
    <property type="entry name" value="GH10"/>
</dbReference>
<keyword evidence="12" id="KW-1185">Reference proteome</keyword>
<evidence type="ECO:0000256" key="4">
    <source>
        <dbReference type="ARBA" id="ARBA00022651"/>
    </source>
</evidence>
<evidence type="ECO:0000256" key="3">
    <source>
        <dbReference type="ARBA" id="ARBA00012590"/>
    </source>
</evidence>
<protein>
    <recommendedName>
        <fullName evidence="3">endo-1,4-beta-xylanase</fullName>
        <ecNumber evidence="3">3.2.1.8</ecNumber>
    </recommendedName>
</protein>
<sequence length="393" mass="43330">MGIIGVDRHSRSRPTLPFAEGDAAVRYPRHHLGVGPNNPYAWRMILLFISMQTPYFKTLATPPINETLRDAAARRGIFVGSAINYWDLQKDAAYARLAAAQYNLGTAENSCKFAATEGQPGSFNVSDCTSVLNFAHEHGMTFRAHNLIWGRSNPDWLVNGSYSPANLSTLEGTHIQHVVADVGKRPYCWDVVNEAIADDSDNSSTLFKAADPWYPAVEDYVYKAFAEAHAAAPSSIKLFYNDYGAEGTGAKASRVIQLVKNLQQKNIRIDGIGLQMHVSTGYYPSFDSVSANIKALGDLGLEVHITEMDVKCPTCNTTQGLEQQAAIYGGMLKACLDNDNCRSFETWGFTDKYTWLDQDTYPLPFDKNLQPKPAVAELLSILQTYALPRTPAA</sequence>
<dbReference type="AlphaFoldDB" id="A9UZL2"/>
<keyword evidence="8" id="KW-0326">Glycosidase</keyword>
<evidence type="ECO:0000256" key="6">
    <source>
        <dbReference type="ARBA" id="ARBA00022801"/>
    </source>
</evidence>
<dbReference type="GO" id="GO:0045493">
    <property type="term" value="P:xylan catabolic process"/>
    <property type="evidence" value="ECO:0000318"/>
    <property type="project" value="GO_Central"/>
</dbReference>
<evidence type="ECO:0000256" key="8">
    <source>
        <dbReference type="ARBA" id="ARBA00023295"/>
    </source>
</evidence>
<dbReference type="SMART" id="SM00633">
    <property type="entry name" value="Glyco_10"/>
    <property type="match status" value="1"/>
</dbReference>
<evidence type="ECO:0000259" key="10">
    <source>
        <dbReference type="PROSITE" id="PS51760"/>
    </source>
</evidence>
<dbReference type="RefSeq" id="XP_001745825.1">
    <property type="nucleotide sequence ID" value="XM_001745773.1"/>
</dbReference>
<dbReference type="GO" id="GO:0031176">
    <property type="term" value="F:endo-1,4-beta-xylanase activity"/>
    <property type="evidence" value="ECO:0000318"/>
    <property type="project" value="GO_Central"/>
</dbReference>
<dbReference type="InterPro" id="IPR001000">
    <property type="entry name" value="GH10_dom"/>
</dbReference>
<dbReference type="EMBL" id="CH991551">
    <property type="protein sequence ID" value="EDQ89249.1"/>
    <property type="molecule type" value="Genomic_DNA"/>
</dbReference>
<keyword evidence="6" id="KW-0378">Hydrolase</keyword>
<evidence type="ECO:0000256" key="7">
    <source>
        <dbReference type="ARBA" id="ARBA00023277"/>
    </source>
</evidence>
<dbReference type="Proteomes" id="UP000001357">
    <property type="component" value="Unassembled WGS sequence"/>
</dbReference>
<dbReference type="PROSITE" id="PS51760">
    <property type="entry name" value="GH10_2"/>
    <property type="match status" value="1"/>
</dbReference>
<organism evidence="11 12">
    <name type="scientific">Monosiga brevicollis</name>
    <name type="common">Choanoflagellate</name>
    <dbReference type="NCBI Taxonomy" id="81824"/>
    <lineage>
        <taxon>Eukaryota</taxon>
        <taxon>Choanoflagellata</taxon>
        <taxon>Craspedida</taxon>
        <taxon>Salpingoecidae</taxon>
        <taxon>Monosiga</taxon>
    </lineage>
</organism>
<evidence type="ECO:0000256" key="9">
    <source>
        <dbReference type="ARBA" id="ARBA00023326"/>
    </source>
</evidence>
<evidence type="ECO:0000313" key="11">
    <source>
        <dbReference type="EMBL" id="EDQ89249.1"/>
    </source>
</evidence>
<comment type="similarity">
    <text evidence="2">Belongs to the glycosyl hydrolase 10 (cellulase F) family.</text>
</comment>
<feature type="domain" description="GH10" evidence="10">
    <location>
        <begin position="62"/>
        <end position="381"/>
    </location>
</feature>
<accession>A9UZL2</accession>
<dbReference type="Gene3D" id="3.20.20.80">
    <property type="entry name" value="Glycosidases"/>
    <property type="match status" value="1"/>
</dbReference>
<reference evidence="11 12" key="1">
    <citation type="journal article" date="2008" name="Nature">
        <title>The genome of the choanoflagellate Monosiga brevicollis and the origin of metazoans.</title>
        <authorList>
            <consortium name="JGI Sequencing"/>
            <person name="King N."/>
            <person name="Westbrook M.J."/>
            <person name="Young S.L."/>
            <person name="Kuo A."/>
            <person name="Abedin M."/>
            <person name="Chapman J."/>
            <person name="Fairclough S."/>
            <person name="Hellsten U."/>
            <person name="Isogai Y."/>
            <person name="Letunic I."/>
            <person name="Marr M."/>
            <person name="Pincus D."/>
            <person name="Putnam N."/>
            <person name="Rokas A."/>
            <person name="Wright K.J."/>
            <person name="Zuzow R."/>
            <person name="Dirks W."/>
            <person name="Good M."/>
            <person name="Goodstein D."/>
            <person name="Lemons D."/>
            <person name="Li W."/>
            <person name="Lyons J.B."/>
            <person name="Morris A."/>
            <person name="Nichols S."/>
            <person name="Richter D.J."/>
            <person name="Salamov A."/>
            <person name="Bork P."/>
            <person name="Lim W.A."/>
            <person name="Manning G."/>
            <person name="Miller W.T."/>
            <person name="McGinnis W."/>
            <person name="Shapiro H."/>
            <person name="Tjian R."/>
            <person name="Grigoriev I.V."/>
            <person name="Rokhsar D."/>
        </authorList>
    </citation>
    <scope>NUCLEOTIDE SEQUENCE [LARGE SCALE GENOMIC DNA]</scope>
    <source>
        <strain evidence="12">MX1 / ATCC 50154</strain>
    </source>
</reference>
<evidence type="ECO:0000256" key="2">
    <source>
        <dbReference type="ARBA" id="ARBA00007495"/>
    </source>
</evidence>
<proteinExistence type="inferred from homology"/>
<dbReference type="OMA" id="PENQMKW"/>
<evidence type="ECO:0000313" key="12">
    <source>
        <dbReference type="Proteomes" id="UP000001357"/>
    </source>
</evidence>
<dbReference type="Pfam" id="PF00331">
    <property type="entry name" value="Glyco_hydro_10"/>
    <property type="match status" value="1"/>
</dbReference>
<dbReference type="PANTHER" id="PTHR31490:SF88">
    <property type="entry name" value="BETA-XYLANASE"/>
    <property type="match status" value="1"/>
</dbReference>
<dbReference type="InParanoid" id="A9UZL2"/>
<dbReference type="eggNOG" id="ENOG502QR4K">
    <property type="taxonomic scope" value="Eukaryota"/>
</dbReference>
<dbReference type="KEGG" id="mbr:MONBRDRAFT_25499"/>
<dbReference type="PRINTS" id="PR00134">
    <property type="entry name" value="GLHYDRLASE10"/>
</dbReference>
<dbReference type="GeneID" id="5891264"/>
<keyword evidence="4" id="KW-0858">Xylan degradation</keyword>
<evidence type="ECO:0000256" key="1">
    <source>
        <dbReference type="ARBA" id="ARBA00000681"/>
    </source>
</evidence>
<comment type="catalytic activity">
    <reaction evidence="1">
        <text>Endohydrolysis of (1-&gt;4)-beta-D-xylosidic linkages in xylans.</text>
        <dbReference type="EC" id="3.2.1.8"/>
    </reaction>
</comment>
<keyword evidence="5" id="KW-0732">Signal</keyword>
<name>A9UZL2_MONBE</name>
<dbReference type="InterPro" id="IPR017853">
    <property type="entry name" value="GH"/>
</dbReference>
<keyword evidence="7" id="KW-0119">Carbohydrate metabolism</keyword>
<dbReference type="PANTHER" id="PTHR31490">
    <property type="entry name" value="GLYCOSYL HYDROLASE"/>
    <property type="match status" value="1"/>
</dbReference>
<gene>
    <name evidence="11" type="ORF">MONBRDRAFT_25499</name>
</gene>
<dbReference type="STRING" id="81824.A9UZL2"/>
<dbReference type="SUPFAM" id="SSF51445">
    <property type="entry name" value="(Trans)glycosidases"/>
    <property type="match status" value="1"/>
</dbReference>
<evidence type="ECO:0000256" key="5">
    <source>
        <dbReference type="ARBA" id="ARBA00022729"/>
    </source>
</evidence>
<dbReference type="EC" id="3.2.1.8" evidence="3"/>